<dbReference type="EMBL" id="CP116346">
    <property type="protein sequence ID" value="WIT13663.1"/>
    <property type="molecule type" value="Genomic_DNA"/>
</dbReference>
<dbReference type="InterPro" id="IPR036928">
    <property type="entry name" value="AS_sf"/>
</dbReference>
<dbReference type="EC" id="3.5.1.4" evidence="2"/>
<gene>
    <name evidence="2" type="ORF">PFX98_08605</name>
</gene>
<accession>A0AA95NHI4</accession>
<dbReference type="NCBIfam" id="NF005450">
    <property type="entry name" value="PRK07042.1"/>
    <property type="match status" value="1"/>
</dbReference>
<protein>
    <submittedName>
        <fullName evidence="2">Amidase</fullName>
        <ecNumber evidence="2">3.5.1.4</ecNumber>
    </submittedName>
</protein>
<dbReference type="GO" id="GO:0004040">
    <property type="term" value="F:amidase activity"/>
    <property type="evidence" value="ECO:0007669"/>
    <property type="project" value="UniProtKB-EC"/>
</dbReference>
<evidence type="ECO:0000259" key="1">
    <source>
        <dbReference type="Pfam" id="PF01425"/>
    </source>
</evidence>
<dbReference type="Proteomes" id="UP001177769">
    <property type="component" value="Chromosome"/>
</dbReference>
<dbReference type="InterPro" id="IPR000120">
    <property type="entry name" value="Amidase"/>
</dbReference>
<name>A0AA95NHI4_9BURK</name>
<proteinExistence type="predicted"/>
<dbReference type="InterPro" id="IPR023631">
    <property type="entry name" value="Amidase_dom"/>
</dbReference>
<keyword evidence="3" id="KW-1185">Reference proteome</keyword>
<evidence type="ECO:0000313" key="3">
    <source>
        <dbReference type="Proteomes" id="UP001177769"/>
    </source>
</evidence>
<sequence length="480" mass="51113">MTSPDMPSRPLHDWSATELVAAYAARQLSPVEVTQAVLAHIERWEGKLHALYALDAEAALAQARASEARWLEGEPLVGPQGACLDGVPATLKENIATRGTPMPLGTAATELVPAAEDAPPAARLREAGAVLLAKTTMPDYGMLSSGLSSFHALTRNPWDLGKNPGGSSAGAAAAAAAGYGPLHVGTDIGGSVRLPAGWCGIFTLKPSLGRIPIKPPFAGRVAGPMTRTVADAAQLMAHLSRPDWRDGMSLPWQDNIPWLALGEQDMPPLRGLKLGLMMDAGWGLTVEPETAAAVQAAARAFEAAGASVEPLRGFSTRTMIDGLDAFWRMRSWLDISALPEARRNKVLPYIRAWVDRGASLTAAELYHGYSQMAALRDAAIAACEPFDYVLSPVSPGPAFPAEWASPINDPQRPFEHIAFTLPYNMSEQPAASINCGYTAAGLPIGLQIIGKRFDDLGVLRMASAWERMRGAQRPWPEVPG</sequence>
<dbReference type="KEGG" id="pais:PFX98_08605"/>
<feature type="domain" description="Amidase" evidence="1">
    <location>
        <begin position="32"/>
        <end position="458"/>
    </location>
</feature>
<dbReference type="AlphaFoldDB" id="A0AA95NHI4"/>
<dbReference type="Gene3D" id="3.90.1300.10">
    <property type="entry name" value="Amidase signature (AS) domain"/>
    <property type="match status" value="1"/>
</dbReference>
<organism evidence="2 3">
    <name type="scientific">Paucibacter sediminis</name>
    <dbReference type="NCBI Taxonomy" id="3019553"/>
    <lineage>
        <taxon>Bacteria</taxon>
        <taxon>Pseudomonadati</taxon>
        <taxon>Pseudomonadota</taxon>
        <taxon>Betaproteobacteria</taxon>
        <taxon>Burkholderiales</taxon>
        <taxon>Sphaerotilaceae</taxon>
        <taxon>Roseateles</taxon>
    </lineage>
</organism>
<dbReference type="RefSeq" id="WP_285234783.1">
    <property type="nucleotide sequence ID" value="NZ_CP116346.1"/>
</dbReference>
<dbReference type="PANTHER" id="PTHR11895">
    <property type="entry name" value="TRANSAMIDASE"/>
    <property type="match status" value="1"/>
</dbReference>
<reference evidence="2" key="1">
    <citation type="submission" date="2023-01" db="EMBL/GenBank/DDBJ databases">
        <title>Whole genome sequence of Paucibacter sp. S2-9 isolated from pond sediment.</title>
        <authorList>
            <person name="Jung J.Y."/>
        </authorList>
    </citation>
    <scope>NUCLEOTIDE SEQUENCE</scope>
    <source>
        <strain evidence="2">S2-9</strain>
    </source>
</reference>
<dbReference type="PANTHER" id="PTHR11895:SF173">
    <property type="entry name" value="GLUTAMYL-TRNA AMIDOTRANSFERASE SUBUNIT A"/>
    <property type="match status" value="1"/>
</dbReference>
<dbReference type="SUPFAM" id="SSF75304">
    <property type="entry name" value="Amidase signature (AS) enzymes"/>
    <property type="match status" value="1"/>
</dbReference>
<keyword evidence="2" id="KW-0378">Hydrolase</keyword>
<evidence type="ECO:0000313" key="2">
    <source>
        <dbReference type="EMBL" id="WIT13663.1"/>
    </source>
</evidence>
<dbReference type="Pfam" id="PF01425">
    <property type="entry name" value="Amidase"/>
    <property type="match status" value="1"/>
</dbReference>